<comment type="caution">
    <text evidence="1">The sequence shown here is derived from an EMBL/GenBank/DDBJ whole genome shotgun (WGS) entry which is preliminary data.</text>
</comment>
<dbReference type="OrthoDB" id="2786194at2759"/>
<dbReference type="EMBL" id="JACAZF010000006">
    <property type="protein sequence ID" value="KAF7302047.1"/>
    <property type="molecule type" value="Genomic_DNA"/>
</dbReference>
<dbReference type="RefSeq" id="XP_037220047.1">
    <property type="nucleotide sequence ID" value="XM_037364403.1"/>
</dbReference>
<organism evidence="1 2">
    <name type="scientific">Mycena indigotica</name>
    <dbReference type="NCBI Taxonomy" id="2126181"/>
    <lineage>
        <taxon>Eukaryota</taxon>
        <taxon>Fungi</taxon>
        <taxon>Dikarya</taxon>
        <taxon>Basidiomycota</taxon>
        <taxon>Agaricomycotina</taxon>
        <taxon>Agaricomycetes</taxon>
        <taxon>Agaricomycetidae</taxon>
        <taxon>Agaricales</taxon>
        <taxon>Marasmiineae</taxon>
        <taxon>Mycenaceae</taxon>
        <taxon>Mycena</taxon>
    </lineage>
</organism>
<evidence type="ECO:0000313" key="2">
    <source>
        <dbReference type="Proteomes" id="UP000636479"/>
    </source>
</evidence>
<dbReference type="Proteomes" id="UP000636479">
    <property type="component" value="Unassembled WGS sequence"/>
</dbReference>
<name>A0A8H6SNH8_9AGAR</name>
<accession>A0A8H6SNH8</accession>
<keyword evidence="2" id="KW-1185">Reference proteome</keyword>
<dbReference type="AlphaFoldDB" id="A0A8H6SNH8"/>
<dbReference type="GeneID" id="59346919"/>
<evidence type="ECO:0000313" key="1">
    <source>
        <dbReference type="EMBL" id="KAF7302047.1"/>
    </source>
</evidence>
<proteinExistence type="predicted"/>
<protein>
    <recommendedName>
        <fullName evidence="3">F-box domain-containing protein</fullName>
    </recommendedName>
</protein>
<evidence type="ECO:0008006" key="3">
    <source>
        <dbReference type="Google" id="ProtNLM"/>
    </source>
</evidence>
<gene>
    <name evidence="1" type="ORF">MIND_00771100</name>
</gene>
<sequence>MHFIEVDINLIHRVFSLLSVREITALRQLSKTCRLLYNATHAKIVWINQMELLETQNAVLPAHVLNYRVLDASVLEPLVIRLTSIVDKWQRRDLTPTLYSWITLSYSITWLNVVDGRWVFVALSDPEVSKIACWDLWWLEAGYDAPVAEAFLSGPVHTGQVEAQAEGIVLALGVDGVVPSVIVTTLQWNCDRYVFCELSKIDKSSHVLLLAGSLVGCAVLNGANTPHLVDWKKNAVLDIPAPPDGLDTPSRRSVPHLMNLWKEVLIIIRSISIELYHHSPVDGSVVFVKEIATSTIWEAVSYPTQTSLRLLFVTRLGIESIIIDDSTLQPESSPVLMCLANAPTCNCYGPEHLCDVLYHNVPWYRLSLGQSGRRCLWVSVAGGQKGRYAEPCLITATLPFSSSDSKPLDMISWNPGAADGPALWAFPCIAFDEAIGTTVIGNCFGELAFYDWDQHSLQCFGLARDLSWASPAPLENLLPQIPVSLDTVQAPTVDLSATELEKRTSSWGNDDLHLSSMWTTDWFRRPFRIQMCLWQGSPSDYAWTLRRAFGFPGQVIPQACLEQDLGSTPLATLIFRIGRRLFSFSKGDEAQFKSLPLNDTSGTNRFDLGLATVQNTTCRTAITEQTVYDTQLFNEIKSKETPRNRWLELKQRGGSVNWDNLLCYANHLGLYFD</sequence>
<reference evidence="1" key="1">
    <citation type="submission" date="2020-05" db="EMBL/GenBank/DDBJ databases">
        <title>Mycena genomes resolve the evolution of fungal bioluminescence.</title>
        <authorList>
            <person name="Tsai I.J."/>
        </authorList>
    </citation>
    <scope>NUCLEOTIDE SEQUENCE</scope>
    <source>
        <strain evidence="1">171206Taipei</strain>
    </source>
</reference>